<reference evidence="3" key="1">
    <citation type="submission" date="2020-06" db="EMBL/GenBank/DDBJ databases">
        <title>A chromosome-scale genome assembly of Talaromyces rugulosus W13939.</title>
        <authorList>
            <person name="Wang B."/>
            <person name="Guo L."/>
            <person name="Ye K."/>
            <person name="Wang L."/>
        </authorList>
    </citation>
    <scope>NUCLEOTIDE SEQUENCE [LARGE SCALE GENOMIC DNA]</scope>
    <source>
        <strain evidence="3">W13939</strain>
    </source>
</reference>
<dbReference type="Proteomes" id="UP000509510">
    <property type="component" value="Chromosome IV"/>
</dbReference>
<dbReference type="Gene3D" id="3.40.50.150">
    <property type="entry name" value="Vaccinia Virus protein VP39"/>
    <property type="match status" value="1"/>
</dbReference>
<feature type="compositionally biased region" description="Pro residues" evidence="1">
    <location>
        <begin position="32"/>
        <end position="48"/>
    </location>
</feature>
<dbReference type="RefSeq" id="XP_035346448.1">
    <property type="nucleotide sequence ID" value="XM_035490555.1"/>
</dbReference>
<feature type="region of interest" description="Disordered" evidence="1">
    <location>
        <begin position="1"/>
        <end position="77"/>
    </location>
</feature>
<gene>
    <name evidence="2" type="ORF">TRUGW13939_07414</name>
</gene>
<organism evidence="2 3">
    <name type="scientific">Talaromyces rugulosus</name>
    <name type="common">Penicillium rugulosum</name>
    <dbReference type="NCBI Taxonomy" id="121627"/>
    <lineage>
        <taxon>Eukaryota</taxon>
        <taxon>Fungi</taxon>
        <taxon>Dikarya</taxon>
        <taxon>Ascomycota</taxon>
        <taxon>Pezizomycotina</taxon>
        <taxon>Eurotiomycetes</taxon>
        <taxon>Eurotiomycetidae</taxon>
        <taxon>Eurotiales</taxon>
        <taxon>Trichocomaceae</taxon>
        <taxon>Talaromyces</taxon>
        <taxon>Talaromyces sect. Islandici</taxon>
    </lineage>
</organism>
<evidence type="ECO:0000313" key="3">
    <source>
        <dbReference type="Proteomes" id="UP000509510"/>
    </source>
</evidence>
<keyword evidence="3" id="KW-1185">Reference proteome</keyword>
<dbReference type="InterPro" id="IPR029063">
    <property type="entry name" value="SAM-dependent_MTases_sf"/>
</dbReference>
<dbReference type="PANTHER" id="PTHR43591">
    <property type="entry name" value="METHYLTRANSFERASE"/>
    <property type="match status" value="1"/>
</dbReference>
<sequence>MTGQSANPDADAHEQEIAAPAAIVETVANPEAPAPAPVPAQTPTPPQPIEIDTDEANSDDRDSALDSDENSTTSASLSSSILDYQYANGRRYHAYKKGAYLLPNDEEEQDRLDLLHHVFLLILNGRLFTSPISNPQRVLDVGTGTGLWAMDTADEFPSAQVIGTDLSPIQPGWVPPNVQFYIDDVENEWMYDEDDAFDLVHTRVMGGSIGDWDKFVRQAYTHLKPGGWVELQEPESWFASEDDSINRVPFTHQFQEKCVQAAQKFGKEINLAHTHKQRLLDAGFVDVRDEIIKVPTGVWPKDPRLKEIGRYWREHMISGVEVYTLGFIGQILGWSEIECRVLAAKVTEELRDRKNHLYIPLHITCGRKPS</sequence>
<proteinExistence type="predicted"/>
<protein>
    <recommendedName>
        <fullName evidence="4">Methyltransferase domain-containing protein</fullName>
    </recommendedName>
</protein>
<dbReference type="CDD" id="cd02440">
    <property type="entry name" value="AdoMet_MTases"/>
    <property type="match status" value="1"/>
</dbReference>
<accession>A0A7H8R3M0</accession>
<dbReference type="GO" id="GO:0008168">
    <property type="term" value="F:methyltransferase activity"/>
    <property type="evidence" value="ECO:0007669"/>
    <property type="project" value="TreeGrafter"/>
</dbReference>
<dbReference type="SUPFAM" id="SSF53335">
    <property type="entry name" value="S-adenosyl-L-methionine-dependent methyltransferases"/>
    <property type="match status" value="1"/>
</dbReference>
<dbReference type="AlphaFoldDB" id="A0A7H8R3M0"/>
<evidence type="ECO:0008006" key="4">
    <source>
        <dbReference type="Google" id="ProtNLM"/>
    </source>
</evidence>
<evidence type="ECO:0000313" key="2">
    <source>
        <dbReference type="EMBL" id="QKX60271.1"/>
    </source>
</evidence>
<name>A0A7H8R3M0_TALRU</name>
<dbReference type="PANTHER" id="PTHR43591:SF10">
    <property type="entry name" value="ABC TRANSMEMBRANE TYPE-1 DOMAIN-CONTAINING PROTEIN-RELATED"/>
    <property type="match status" value="1"/>
</dbReference>
<dbReference type="GeneID" id="55994907"/>
<dbReference type="EMBL" id="CP055901">
    <property type="protein sequence ID" value="QKX60271.1"/>
    <property type="molecule type" value="Genomic_DNA"/>
</dbReference>
<evidence type="ECO:0000256" key="1">
    <source>
        <dbReference type="SAM" id="MobiDB-lite"/>
    </source>
</evidence>
<dbReference type="Pfam" id="PF13489">
    <property type="entry name" value="Methyltransf_23"/>
    <property type="match status" value="1"/>
</dbReference>
<dbReference type="OrthoDB" id="2013972at2759"/>
<dbReference type="KEGG" id="trg:TRUGW13939_07414"/>